<proteinExistence type="predicted"/>
<protein>
    <submittedName>
        <fullName evidence="1">Uncharacterized protein</fullName>
    </submittedName>
</protein>
<comment type="caution">
    <text evidence="1">The sequence shown here is derived from an EMBL/GenBank/DDBJ whole genome shotgun (WGS) entry which is preliminary data.</text>
</comment>
<dbReference type="AlphaFoldDB" id="A0A0F9CTM9"/>
<evidence type="ECO:0000313" key="1">
    <source>
        <dbReference type="EMBL" id="KKL52743.1"/>
    </source>
</evidence>
<organism evidence="1">
    <name type="scientific">marine sediment metagenome</name>
    <dbReference type="NCBI Taxonomy" id="412755"/>
    <lineage>
        <taxon>unclassified sequences</taxon>
        <taxon>metagenomes</taxon>
        <taxon>ecological metagenomes</taxon>
    </lineage>
</organism>
<sequence length="76" mass="8898">MKTKCPYCNYEADLHETLDEQTNPEEGEISFCINCGEVSEYTEDGLKKADVFSFNKETQQEIKDIETAWLRTRNLR</sequence>
<gene>
    <name evidence="1" type="ORF">LCGC14_2282390</name>
</gene>
<accession>A0A0F9CTM9</accession>
<reference evidence="1" key="1">
    <citation type="journal article" date="2015" name="Nature">
        <title>Complex archaea that bridge the gap between prokaryotes and eukaryotes.</title>
        <authorList>
            <person name="Spang A."/>
            <person name="Saw J.H."/>
            <person name="Jorgensen S.L."/>
            <person name="Zaremba-Niedzwiedzka K."/>
            <person name="Martijn J."/>
            <person name="Lind A.E."/>
            <person name="van Eijk R."/>
            <person name="Schleper C."/>
            <person name="Guy L."/>
            <person name="Ettema T.J."/>
        </authorList>
    </citation>
    <scope>NUCLEOTIDE SEQUENCE</scope>
</reference>
<dbReference type="EMBL" id="LAZR01031785">
    <property type="protein sequence ID" value="KKL52743.1"/>
    <property type="molecule type" value="Genomic_DNA"/>
</dbReference>
<name>A0A0F9CTM9_9ZZZZ</name>